<dbReference type="EC" id="1.3.5.1" evidence="4"/>
<keyword evidence="10" id="KW-0560">Oxidoreductase</keyword>
<evidence type="ECO:0000256" key="13">
    <source>
        <dbReference type="PIRSR" id="PIRSR630664-50"/>
    </source>
</evidence>
<comment type="caution">
    <text evidence="16">The sequence shown here is derived from an EMBL/GenBank/DDBJ whole genome shotgun (WGS) entry which is preliminary data.</text>
</comment>
<dbReference type="OrthoDB" id="9806724at2"/>
<dbReference type="AlphaFoldDB" id="A0A4S3ZV20"/>
<dbReference type="InterPro" id="IPR030664">
    <property type="entry name" value="SdhA/FrdA/AprA"/>
</dbReference>
<dbReference type="GO" id="GO:0008177">
    <property type="term" value="F:succinate dehydrogenase (quinone) activity"/>
    <property type="evidence" value="ECO:0007669"/>
    <property type="project" value="UniProtKB-EC"/>
</dbReference>
<keyword evidence="7" id="KW-0285">Flavoprotein</keyword>
<comment type="similarity">
    <text evidence="3">Belongs to the FAD-dependent oxidoreductase 2 family. FRD/SDH subfamily.</text>
</comment>
<dbReference type="InterPro" id="IPR015939">
    <property type="entry name" value="Fum_Rdtase/Succ_DH_flav-like_C"/>
</dbReference>
<evidence type="ECO:0000256" key="3">
    <source>
        <dbReference type="ARBA" id="ARBA00008040"/>
    </source>
</evidence>
<dbReference type="PRINTS" id="PR00411">
    <property type="entry name" value="PNDRDTASEI"/>
</dbReference>
<dbReference type="SUPFAM" id="SSF56425">
    <property type="entry name" value="Succinate dehydrogenase/fumarate reductase flavoprotein, catalytic domain"/>
    <property type="match status" value="1"/>
</dbReference>
<organism evidence="16 17">
    <name type="scientific">Flavobacterium supellecticarium</name>
    <dbReference type="NCBI Taxonomy" id="2565924"/>
    <lineage>
        <taxon>Bacteria</taxon>
        <taxon>Pseudomonadati</taxon>
        <taxon>Bacteroidota</taxon>
        <taxon>Flavobacteriia</taxon>
        <taxon>Flavobacteriales</taxon>
        <taxon>Flavobacteriaceae</taxon>
        <taxon>Flavobacterium</taxon>
    </lineage>
</organism>
<proteinExistence type="inferred from homology"/>
<dbReference type="FunFam" id="3.50.50.60:FF:000009">
    <property type="entry name" value="Succinate dehydrogenase flavoprotein subunit"/>
    <property type="match status" value="1"/>
</dbReference>
<feature type="domain" description="Fumarate reductase/succinate dehydrogenase flavoprotein-like C-terminal" evidence="15">
    <location>
        <begin position="531"/>
        <end position="665"/>
    </location>
</feature>
<dbReference type="EMBL" id="SSNZ01000005">
    <property type="protein sequence ID" value="THF49452.1"/>
    <property type="molecule type" value="Genomic_DNA"/>
</dbReference>
<dbReference type="Gene3D" id="3.90.700.10">
    <property type="entry name" value="Succinate dehydrogenase/fumarate reductase flavoprotein, catalytic domain"/>
    <property type="match status" value="1"/>
</dbReference>
<evidence type="ECO:0000256" key="8">
    <source>
        <dbReference type="ARBA" id="ARBA00022827"/>
    </source>
</evidence>
<keyword evidence="5" id="KW-0813">Transport</keyword>
<comment type="cofactor">
    <cofactor evidence="1">
        <name>FAD</name>
        <dbReference type="ChEBI" id="CHEBI:57692"/>
    </cofactor>
</comment>
<evidence type="ECO:0000256" key="11">
    <source>
        <dbReference type="ARBA" id="ARBA00023136"/>
    </source>
</evidence>
<dbReference type="Gene3D" id="1.20.58.100">
    <property type="entry name" value="Fumarate reductase/succinate dehydrogenase flavoprotein-like, C-terminal domain"/>
    <property type="match status" value="1"/>
</dbReference>
<dbReference type="Pfam" id="PF02910">
    <property type="entry name" value="Succ_DH_flav_C"/>
    <property type="match status" value="1"/>
</dbReference>
<evidence type="ECO:0000256" key="10">
    <source>
        <dbReference type="ARBA" id="ARBA00023002"/>
    </source>
</evidence>
<dbReference type="InterPro" id="IPR037099">
    <property type="entry name" value="Fum_R/Succ_DH_flav-like_C_sf"/>
</dbReference>
<keyword evidence="6" id="KW-1003">Cell membrane</keyword>
<evidence type="ECO:0000256" key="2">
    <source>
        <dbReference type="ARBA" id="ARBA00004413"/>
    </source>
</evidence>
<keyword evidence="9" id="KW-0249">Electron transport</keyword>
<comment type="subcellular location">
    <subcellularLocation>
        <location evidence="2">Cell membrane</location>
        <topology evidence="2">Peripheral membrane protein</topology>
        <orientation evidence="2">Cytoplasmic side</orientation>
    </subcellularLocation>
</comment>
<dbReference type="PRINTS" id="PR00368">
    <property type="entry name" value="FADPNR"/>
</dbReference>
<protein>
    <recommendedName>
        <fullName evidence="4">succinate dehydrogenase</fullName>
        <ecNumber evidence="4">1.3.5.1</ecNumber>
    </recommendedName>
</protein>
<dbReference type="Proteomes" id="UP000307507">
    <property type="component" value="Unassembled WGS sequence"/>
</dbReference>
<dbReference type="GO" id="GO:0050660">
    <property type="term" value="F:flavin adenine dinucleotide binding"/>
    <property type="evidence" value="ECO:0007669"/>
    <property type="project" value="TreeGrafter"/>
</dbReference>
<dbReference type="InterPro" id="IPR036188">
    <property type="entry name" value="FAD/NAD-bd_sf"/>
</dbReference>
<sequence>MALDSKIPQGPISTKWTDYKDHINLVNPANKRNIDVIIVGTGLAGGSAAATLAELGYNVKAFCFQDSPRRAHSIAAQGGINAAKNYQGDGDSTFRLFYDTVKGGDYRAREANVHRLAEVSANIIDQCVAQGVPLAREYGGLLDNRSFGGTLVSRTFYAKGQTGQQLLLGAYSAMNRQIGRGKIQMYNRHEMLDLVIVDGKARGIIARNLVTGEIERHSAHAVVIASGGYGNVFFLSTNAMGSNVTAAWKIHKKGAYFANPCYTQIHPTCIPVSGDHQSKLTLMSESLRNDGRIWVPKKLEDAQAIREGRLKPTDLAEEDRDYYLERRYPSFGNLVPRDVASRAAKERCDAGFGVNKTGEAVYLDFASAIQRYGKEQAKIKHLDPDDAALVKKLGTEVVANKYGNLFQMYEKIVDDNPYETPMMIYPAVHYTMGGIWVDYNLMTTIEGCYAIGEANFSDHGANRLGASALMQGLADGYFVLPYTIGDYLSKDIRTGKISTDLPEFVEAEKNVRDQIERLSKNNGTHSVDYFHRKLGKVMWDKVGMARNAQGLSEAMEEIKAIREEFYRDVRVPGDVNGFNQELEKALRVADFLELGELFAKDALHRNESCGGHFREEYQTEEGEAQRDDVNFAYVAAWEYKGDPREAVLHKEELKFENVKLVQRSYK</sequence>
<dbReference type="GO" id="GO:0005886">
    <property type="term" value="C:plasma membrane"/>
    <property type="evidence" value="ECO:0007669"/>
    <property type="project" value="UniProtKB-SubCell"/>
</dbReference>
<keyword evidence="11" id="KW-0472">Membrane</keyword>
<dbReference type="InterPro" id="IPR003953">
    <property type="entry name" value="FAD-dep_OxRdtase_2_FAD-bd"/>
</dbReference>
<dbReference type="PANTHER" id="PTHR11632">
    <property type="entry name" value="SUCCINATE DEHYDROGENASE 2 FLAVOPROTEIN SUBUNIT"/>
    <property type="match status" value="1"/>
</dbReference>
<accession>A0A4S3ZV20</accession>
<evidence type="ECO:0000313" key="16">
    <source>
        <dbReference type="EMBL" id="THF49452.1"/>
    </source>
</evidence>
<evidence type="ECO:0000256" key="1">
    <source>
        <dbReference type="ARBA" id="ARBA00001974"/>
    </source>
</evidence>
<keyword evidence="8" id="KW-0274">FAD</keyword>
<dbReference type="NCBIfam" id="TIGR01811">
    <property type="entry name" value="sdhA_Bsu"/>
    <property type="match status" value="1"/>
</dbReference>
<feature type="domain" description="FAD-dependent oxidoreductase 2 FAD-binding" evidence="14">
    <location>
        <begin position="35"/>
        <end position="469"/>
    </location>
</feature>
<evidence type="ECO:0000256" key="9">
    <source>
        <dbReference type="ARBA" id="ARBA00022982"/>
    </source>
</evidence>
<dbReference type="Gene3D" id="3.50.50.60">
    <property type="entry name" value="FAD/NAD(P)-binding domain"/>
    <property type="match status" value="1"/>
</dbReference>
<feature type="active site" description="Proton acceptor" evidence="13">
    <location>
        <position position="337"/>
    </location>
</feature>
<dbReference type="RefSeq" id="WP_136403460.1">
    <property type="nucleotide sequence ID" value="NZ_SSNZ01000005.1"/>
</dbReference>
<evidence type="ECO:0000256" key="5">
    <source>
        <dbReference type="ARBA" id="ARBA00022448"/>
    </source>
</evidence>
<evidence type="ECO:0000313" key="17">
    <source>
        <dbReference type="Proteomes" id="UP000307507"/>
    </source>
</evidence>
<reference evidence="16 17" key="1">
    <citation type="submission" date="2019-04" db="EMBL/GenBank/DDBJ databases">
        <title>Flavobacterium sp. nov. isolated from construction timber.</title>
        <authorList>
            <person name="Lin S.-Y."/>
            <person name="Chang C.-T."/>
            <person name="Young C.-C."/>
        </authorList>
    </citation>
    <scope>NUCLEOTIDE SEQUENCE [LARGE SCALE GENOMIC DNA]</scope>
    <source>
        <strain evidence="16 17">CC-CTC003</strain>
    </source>
</reference>
<dbReference type="InterPro" id="IPR011280">
    <property type="entry name" value="Succ_DH/Fum_Rdt_flav_su"/>
</dbReference>
<dbReference type="SUPFAM" id="SSF51905">
    <property type="entry name" value="FAD/NAD(P)-binding domain"/>
    <property type="match status" value="1"/>
</dbReference>
<dbReference type="SUPFAM" id="SSF46977">
    <property type="entry name" value="Succinate dehydrogenase/fumarate reductase flavoprotein C-terminal domain"/>
    <property type="match status" value="1"/>
</dbReference>
<dbReference type="FunFam" id="1.20.58.100:FF:000003">
    <property type="entry name" value="Succinate dehydrogenase flavoprotein subunit"/>
    <property type="match status" value="1"/>
</dbReference>
<evidence type="ECO:0000256" key="4">
    <source>
        <dbReference type="ARBA" id="ARBA00012792"/>
    </source>
</evidence>
<evidence type="ECO:0000259" key="14">
    <source>
        <dbReference type="Pfam" id="PF00890"/>
    </source>
</evidence>
<name>A0A4S3ZV20_9FLAO</name>
<dbReference type="Pfam" id="PF00890">
    <property type="entry name" value="FAD_binding_2"/>
    <property type="match status" value="1"/>
</dbReference>
<evidence type="ECO:0000259" key="15">
    <source>
        <dbReference type="Pfam" id="PF02910"/>
    </source>
</evidence>
<dbReference type="GO" id="GO:0009061">
    <property type="term" value="P:anaerobic respiration"/>
    <property type="evidence" value="ECO:0007669"/>
    <property type="project" value="TreeGrafter"/>
</dbReference>
<evidence type="ECO:0000256" key="7">
    <source>
        <dbReference type="ARBA" id="ARBA00022630"/>
    </source>
</evidence>
<dbReference type="InterPro" id="IPR027477">
    <property type="entry name" value="Succ_DH/fumarate_Rdtase_cat_sf"/>
</dbReference>
<comment type="catalytic activity">
    <reaction evidence="12">
        <text>a quinone + succinate = fumarate + a quinol</text>
        <dbReference type="Rhea" id="RHEA:40523"/>
        <dbReference type="ChEBI" id="CHEBI:24646"/>
        <dbReference type="ChEBI" id="CHEBI:29806"/>
        <dbReference type="ChEBI" id="CHEBI:30031"/>
        <dbReference type="ChEBI" id="CHEBI:132124"/>
        <dbReference type="EC" id="1.3.5.1"/>
    </reaction>
</comment>
<keyword evidence="17" id="KW-1185">Reference proteome</keyword>
<dbReference type="NCBIfam" id="NF005749">
    <property type="entry name" value="PRK07573.1"/>
    <property type="match status" value="1"/>
</dbReference>
<evidence type="ECO:0000256" key="6">
    <source>
        <dbReference type="ARBA" id="ARBA00022475"/>
    </source>
</evidence>
<gene>
    <name evidence="16" type="ORF">E6C50_11940</name>
</gene>
<dbReference type="PANTHER" id="PTHR11632:SF53">
    <property type="entry name" value="SUCCINATE DEHYDROGENASE FLAVOPROTEIN SUBUNIT"/>
    <property type="match status" value="1"/>
</dbReference>
<evidence type="ECO:0000256" key="12">
    <source>
        <dbReference type="ARBA" id="ARBA00049220"/>
    </source>
</evidence>
<dbReference type="GO" id="GO:0009055">
    <property type="term" value="F:electron transfer activity"/>
    <property type="evidence" value="ECO:0007669"/>
    <property type="project" value="TreeGrafter"/>
</dbReference>